<dbReference type="KEGG" id="srho:HH216_17395"/>
<reference evidence="2 3" key="1">
    <citation type="submission" date="2020-04" db="EMBL/GenBank/DDBJ databases">
        <title>Genome sequencing of novel species.</title>
        <authorList>
            <person name="Heo J."/>
            <person name="Kim S.-J."/>
            <person name="Kim J.-S."/>
            <person name="Hong S.-B."/>
            <person name="Kwon S.-W."/>
        </authorList>
    </citation>
    <scope>NUCLEOTIDE SEQUENCE [LARGE SCALE GENOMIC DNA]</scope>
    <source>
        <strain evidence="2 3">CJU-R4</strain>
    </source>
</reference>
<proteinExistence type="predicted"/>
<gene>
    <name evidence="2" type="ORF">HH216_17395</name>
</gene>
<keyword evidence="1" id="KW-0732">Signal</keyword>
<accession>A0A7L5DPF5</accession>
<evidence type="ECO:0000313" key="2">
    <source>
        <dbReference type="EMBL" id="QJD79985.1"/>
    </source>
</evidence>
<dbReference type="EMBL" id="CP051677">
    <property type="protein sequence ID" value="QJD79985.1"/>
    <property type="molecule type" value="Genomic_DNA"/>
</dbReference>
<protein>
    <submittedName>
        <fullName evidence="2">Alpha/beta hydrolase</fullName>
    </submittedName>
</protein>
<name>A0A7L5DPF5_9BACT</name>
<dbReference type="Proteomes" id="UP000501128">
    <property type="component" value="Chromosome"/>
</dbReference>
<organism evidence="2 3">
    <name type="scientific">Spirosoma rhododendri</name>
    <dbReference type="NCBI Taxonomy" id="2728024"/>
    <lineage>
        <taxon>Bacteria</taxon>
        <taxon>Pseudomonadati</taxon>
        <taxon>Bacteroidota</taxon>
        <taxon>Cytophagia</taxon>
        <taxon>Cytophagales</taxon>
        <taxon>Cytophagaceae</taxon>
        <taxon>Spirosoma</taxon>
    </lineage>
</organism>
<dbReference type="InterPro" id="IPR029058">
    <property type="entry name" value="AB_hydrolase_fold"/>
</dbReference>
<keyword evidence="3" id="KW-1185">Reference proteome</keyword>
<sequence>MKKLLICCLLSMSALGQNVAKVDSGAINGAAYRIFFPANWKGKLVMYAHGYEFMGSPLQSKNPAFAKRMAPFLDRGFAVAASDYQYQGFALPQGVDDTETLRTYFVKKYGKPDTTFMVGHSMGGGITLATLENFGQNYVGGLPMCPLSSRPYLQCRKEFDLYATFNGLFPGIATPLADIFDLSKPYKAQNARTMPEKSKAIRTAILAKDSVLAVAFARRYDLKLDDLPMSLFFNENVLRDIAQKEGGNPFDNTNTLYSGFPNDLEVNQKAERLPATADPDKIFKKYDRTGKIDKPTVLMHTVYDQLIPARYAVDNFENMVHQQGRDQYFTVRYTNGQGHCNFTPEQTGAAFDALRAWVKTGKKAKAGYLE</sequence>
<feature type="chain" id="PRO_5029541120" evidence="1">
    <location>
        <begin position="21"/>
        <end position="370"/>
    </location>
</feature>
<dbReference type="SUPFAM" id="SSF53474">
    <property type="entry name" value="alpha/beta-Hydrolases"/>
    <property type="match status" value="1"/>
</dbReference>
<evidence type="ECO:0000313" key="3">
    <source>
        <dbReference type="Proteomes" id="UP000501128"/>
    </source>
</evidence>
<evidence type="ECO:0000256" key="1">
    <source>
        <dbReference type="SAM" id="SignalP"/>
    </source>
</evidence>
<feature type="signal peptide" evidence="1">
    <location>
        <begin position="1"/>
        <end position="20"/>
    </location>
</feature>
<dbReference type="AlphaFoldDB" id="A0A7L5DPF5"/>
<keyword evidence="2" id="KW-0378">Hydrolase</keyword>
<dbReference type="GO" id="GO:0016787">
    <property type="term" value="F:hydrolase activity"/>
    <property type="evidence" value="ECO:0007669"/>
    <property type="project" value="UniProtKB-KW"/>
</dbReference>
<dbReference type="RefSeq" id="WP_169551946.1">
    <property type="nucleotide sequence ID" value="NZ_CP051677.1"/>
</dbReference>
<dbReference type="Gene3D" id="3.40.50.1820">
    <property type="entry name" value="alpha/beta hydrolase"/>
    <property type="match status" value="1"/>
</dbReference>